<evidence type="ECO:0000256" key="5">
    <source>
        <dbReference type="SAM" id="Coils"/>
    </source>
</evidence>
<dbReference type="PROSITE" id="PS51999">
    <property type="entry name" value="ZF_GRF"/>
    <property type="match status" value="1"/>
</dbReference>
<feature type="coiled-coil region" evidence="5">
    <location>
        <begin position="130"/>
        <end position="171"/>
    </location>
</feature>
<feature type="transmembrane region" description="Helical" evidence="6">
    <location>
        <begin position="203"/>
        <end position="221"/>
    </location>
</feature>
<evidence type="ECO:0000256" key="3">
    <source>
        <dbReference type="ARBA" id="ARBA00022833"/>
    </source>
</evidence>
<organism evidence="8 9">
    <name type="scientific">Solanum verrucosum</name>
    <dbReference type="NCBI Taxonomy" id="315347"/>
    <lineage>
        <taxon>Eukaryota</taxon>
        <taxon>Viridiplantae</taxon>
        <taxon>Streptophyta</taxon>
        <taxon>Embryophyta</taxon>
        <taxon>Tracheophyta</taxon>
        <taxon>Spermatophyta</taxon>
        <taxon>Magnoliopsida</taxon>
        <taxon>eudicotyledons</taxon>
        <taxon>Gunneridae</taxon>
        <taxon>Pentapetalae</taxon>
        <taxon>asterids</taxon>
        <taxon>lamiids</taxon>
        <taxon>Solanales</taxon>
        <taxon>Solanaceae</taxon>
        <taxon>Solanoideae</taxon>
        <taxon>Solaneae</taxon>
        <taxon>Solanum</taxon>
    </lineage>
</organism>
<dbReference type="AlphaFoldDB" id="A0AAF0UIG3"/>
<reference evidence="8" key="1">
    <citation type="submission" date="2023-08" db="EMBL/GenBank/DDBJ databases">
        <title>A de novo genome assembly of Solanum verrucosum Schlechtendal, a Mexican diploid species geographically isolated from the other diploid A-genome species in potato relatives.</title>
        <authorList>
            <person name="Hosaka K."/>
        </authorList>
    </citation>
    <scope>NUCLEOTIDE SEQUENCE</scope>
    <source>
        <tissue evidence="8">Young leaves</tissue>
    </source>
</reference>
<dbReference type="InterPro" id="IPR010666">
    <property type="entry name" value="Znf_GRF"/>
</dbReference>
<evidence type="ECO:0000256" key="4">
    <source>
        <dbReference type="PROSITE-ProRule" id="PRU01343"/>
    </source>
</evidence>
<keyword evidence="2 4" id="KW-0863">Zinc-finger</keyword>
<feature type="domain" description="GRF-type" evidence="7">
    <location>
        <begin position="82"/>
        <end position="123"/>
    </location>
</feature>
<evidence type="ECO:0000313" key="9">
    <source>
        <dbReference type="Proteomes" id="UP001234989"/>
    </source>
</evidence>
<dbReference type="GO" id="GO:0008270">
    <property type="term" value="F:zinc ion binding"/>
    <property type="evidence" value="ECO:0007669"/>
    <property type="project" value="UniProtKB-KW"/>
</dbReference>
<dbReference type="Proteomes" id="UP001234989">
    <property type="component" value="Chromosome 9"/>
</dbReference>
<evidence type="ECO:0000256" key="1">
    <source>
        <dbReference type="ARBA" id="ARBA00022723"/>
    </source>
</evidence>
<keyword evidence="6" id="KW-0472">Membrane</keyword>
<sequence>MTPVKVNLNNQFITAINAYTESFLVDSDWTSVEEDCSLIRVLLSDLAQQIDSSPTKASLFSFTSDFSSQKMSQNSYSSQRKCSCGLVVKTLISSTTSNSGRRFFRCPRPDFSLCGYWEWEDQAFLEVAYLRNLESSLKDVKMEMDNSKIEVENLKIEMENLKIVVENLKIQVGHLSETVATLEASNDLVVEKVRTFQDKYHKIKYKVMISCFLFVGFLVALTTK</sequence>
<keyword evidence="6" id="KW-1133">Transmembrane helix</keyword>
<evidence type="ECO:0000259" key="7">
    <source>
        <dbReference type="PROSITE" id="PS51999"/>
    </source>
</evidence>
<gene>
    <name evidence="8" type="ORF">MTR67_040147</name>
</gene>
<keyword evidence="1" id="KW-0479">Metal-binding</keyword>
<proteinExistence type="predicted"/>
<evidence type="ECO:0000256" key="2">
    <source>
        <dbReference type="ARBA" id="ARBA00022771"/>
    </source>
</evidence>
<keyword evidence="3" id="KW-0862">Zinc</keyword>
<accession>A0AAF0UIG3</accession>
<evidence type="ECO:0000313" key="8">
    <source>
        <dbReference type="EMBL" id="WMV46762.1"/>
    </source>
</evidence>
<keyword evidence="6" id="KW-0812">Transmembrane</keyword>
<protein>
    <recommendedName>
        <fullName evidence="7">GRF-type domain-containing protein</fullName>
    </recommendedName>
</protein>
<dbReference type="PANTHER" id="PTHR33248">
    <property type="entry name" value="ZINC ION-BINDING PROTEIN"/>
    <property type="match status" value="1"/>
</dbReference>
<keyword evidence="5" id="KW-0175">Coiled coil</keyword>
<name>A0AAF0UIG3_SOLVR</name>
<evidence type="ECO:0000256" key="6">
    <source>
        <dbReference type="SAM" id="Phobius"/>
    </source>
</evidence>
<dbReference type="Pfam" id="PF06839">
    <property type="entry name" value="Zn_ribbon_GRF"/>
    <property type="match status" value="1"/>
</dbReference>
<keyword evidence="9" id="KW-1185">Reference proteome</keyword>
<dbReference type="EMBL" id="CP133620">
    <property type="protein sequence ID" value="WMV46762.1"/>
    <property type="molecule type" value="Genomic_DNA"/>
</dbReference>